<evidence type="ECO:0000313" key="15">
    <source>
        <dbReference type="Proteomes" id="UP000011081"/>
    </source>
</evidence>
<evidence type="ECO:0000256" key="5">
    <source>
        <dbReference type="ARBA" id="ARBA00022840"/>
    </source>
</evidence>
<dbReference type="Pfam" id="PF00271">
    <property type="entry name" value="Helicase_C"/>
    <property type="match status" value="1"/>
</dbReference>
<proteinExistence type="inferred from homology"/>
<evidence type="ECO:0000256" key="10">
    <source>
        <dbReference type="SAM" id="MobiDB-lite"/>
    </source>
</evidence>
<dbReference type="PROSITE" id="PS51192">
    <property type="entry name" value="HELICASE_ATP_BIND_1"/>
    <property type="match status" value="1"/>
</dbReference>
<dbReference type="Gene3D" id="3.40.50.300">
    <property type="entry name" value="P-loop containing nucleotide triphosphate hydrolases"/>
    <property type="match status" value="2"/>
</dbReference>
<dbReference type="GO" id="GO:0003724">
    <property type="term" value="F:RNA helicase activity"/>
    <property type="evidence" value="ECO:0007669"/>
    <property type="project" value="InterPro"/>
</dbReference>
<feature type="compositionally biased region" description="Basic and acidic residues" evidence="10">
    <location>
        <begin position="234"/>
        <end position="250"/>
    </location>
</feature>
<dbReference type="Proteomes" id="UP000011081">
    <property type="component" value="Unassembled WGS sequence"/>
</dbReference>
<dbReference type="STRING" id="948595.L2GTC9"/>
<dbReference type="VEuPathDB" id="MicrosporidiaDB:VCUG_01936"/>
<feature type="short sequence motif" description="Q motif" evidence="8">
    <location>
        <begin position="394"/>
        <end position="422"/>
    </location>
</feature>
<dbReference type="InterPro" id="IPR000629">
    <property type="entry name" value="RNA-helicase_DEAD-box_CS"/>
</dbReference>
<evidence type="ECO:0000256" key="8">
    <source>
        <dbReference type="PROSITE-ProRule" id="PRU00552"/>
    </source>
</evidence>
<feature type="compositionally biased region" description="Low complexity" evidence="10">
    <location>
        <begin position="251"/>
        <end position="263"/>
    </location>
</feature>
<accession>L2GTC9</accession>
<dbReference type="FunCoup" id="L2GTC9">
    <property type="interactions" value="309"/>
</dbReference>
<dbReference type="GO" id="GO:0000932">
    <property type="term" value="C:P-body"/>
    <property type="evidence" value="ECO:0007669"/>
    <property type="project" value="UniProtKB-SubCell"/>
</dbReference>
<dbReference type="Pfam" id="PF00270">
    <property type="entry name" value="DEAD"/>
    <property type="match status" value="1"/>
</dbReference>
<dbReference type="InterPro" id="IPR014001">
    <property type="entry name" value="Helicase_ATP-bd"/>
</dbReference>
<dbReference type="HOGENOM" id="CLU_013993_0_0_1"/>
<evidence type="ECO:0008006" key="16">
    <source>
        <dbReference type="Google" id="ProtNLM"/>
    </source>
</evidence>
<evidence type="ECO:0000256" key="4">
    <source>
        <dbReference type="ARBA" id="ARBA00022806"/>
    </source>
</evidence>
<feature type="compositionally biased region" description="Basic and acidic residues" evidence="10">
    <location>
        <begin position="98"/>
        <end position="118"/>
    </location>
</feature>
<evidence type="ECO:0000256" key="6">
    <source>
        <dbReference type="ARBA" id="ARBA00022845"/>
    </source>
</evidence>
<keyword evidence="15" id="KW-1185">Reference proteome</keyword>
<name>L2GTC9_VAVCU</name>
<reference evidence="15" key="1">
    <citation type="submission" date="2011-03" db="EMBL/GenBank/DDBJ databases">
        <title>The genome sequence of Vavraia culicis strain floridensis.</title>
        <authorList>
            <consortium name="The Broad Institute Genome Sequencing Platform"/>
            <person name="Cuomo C."/>
            <person name="Becnel J."/>
            <person name="Sanscrainte N."/>
            <person name="Young S.K."/>
            <person name="Zeng Q."/>
            <person name="Gargeya S."/>
            <person name="Fitzgerald M."/>
            <person name="Haas B."/>
            <person name="Abouelleil A."/>
            <person name="Alvarado L."/>
            <person name="Arachchi H.M."/>
            <person name="Berlin A."/>
            <person name="Chapman S.B."/>
            <person name="Gearin G."/>
            <person name="Goldberg J."/>
            <person name="Griggs A."/>
            <person name="Gujja S."/>
            <person name="Hansen M."/>
            <person name="Heiman D."/>
            <person name="Howarth C."/>
            <person name="Larimer J."/>
            <person name="Lui A."/>
            <person name="MacDonald P.J.P."/>
            <person name="McCowen C."/>
            <person name="Montmayeur A."/>
            <person name="Murphy C."/>
            <person name="Neiman D."/>
            <person name="Pearson M."/>
            <person name="Priest M."/>
            <person name="Roberts A."/>
            <person name="Saif S."/>
            <person name="Shea T."/>
            <person name="Sisk P."/>
            <person name="Stolte C."/>
            <person name="Sykes S."/>
            <person name="Wortman J."/>
            <person name="Nusbaum C."/>
            <person name="Birren B."/>
        </authorList>
    </citation>
    <scope>NUCLEOTIDE SEQUENCE [LARGE SCALE GENOMIC DNA]</scope>
    <source>
        <strain evidence="15">floridensis</strain>
    </source>
</reference>
<feature type="compositionally biased region" description="Basic and acidic residues" evidence="10">
    <location>
        <begin position="143"/>
        <end position="179"/>
    </location>
</feature>
<dbReference type="GO" id="GO:0005524">
    <property type="term" value="F:ATP binding"/>
    <property type="evidence" value="ECO:0007669"/>
    <property type="project" value="UniProtKB-KW"/>
</dbReference>
<dbReference type="GO" id="GO:0003676">
    <property type="term" value="F:nucleic acid binding"/>
    <property type="evidence" value="ECO:0007669"/>
    <property type="project" value="InterPro"/>
</dbReference>
<evidence type="ECO:0000313" key="14">
    <source>
        <dbReference type="EMBL" id="ELA46558.1"/>
    </source>
</evidence>
<dbReference type="SUPFAM" id="SSF52540">
    <property type="entry name" value="P-loop containing nucleoside triphosphate hydrolases"/>
    <property type="match status" value="1"/>
</dbReference>
<gene>
    <name evidence="14" type="ORF">VCUG_01936</name>
</gene>
<organism evidence="14 15">
    <name type="scientific">Vavraia culicis (isolate floridensis)</name>
    <name type="common">Microsporidian parasite</name>
    <dbReference type="NCBI Taxonomy" id="948595"/>
    <lineage>
        <taxon>Eukaryota</taxon>
        <taxon>Fungi</taxon>
        <taxon>Fungi incertae sedis</taxon>
        <taxon>Microsporidia</taxon>
        <taxon>Pleistophoridae</taxon>
        <taxon>Vavraia</taxon>
    </lineage>
</organism>
<feature type="domain" description="Helicase C-terminal" evidence="12">
    <location>
        <begin position="610"/>
        <end position="771"/>
    </location>
</feature>
<feature type="domain" description="Helicase ATP-binding" evidence="11">
    <location>
        <begin position="423"/>
        <end position="600"/>
    </location>
</feature>
<sequence>MNGAREEVNGMPVDEEVNDSTILNETMHNNILRNQIMHGDRSRTELRNIESINRSGRIDERVCLKVRERVVQTKTGDGNQNKTGDDAGGLCYEESVDPNDKGNKNGGTERKECDEGTNRKNTRRTANNRIGDNKPFYGNRGGYADDVRDNRGRYDRDARNKGSGLDESRRKYDRSRCYDDGVNYSDGSAVRNTRPYNGTDGLSGGRRDDTRNVKDEHLHGCKSTMDSSSLVNDGGRKPRDRKPFVGRDGRNVNSRSEMVSSSSGEREGTEAEYGTMGSTSKARSDELIMNKERDSQIGGNTEVEPGNFKRNVSETGEGTGDTATLSTSTFTSSLTDSLSNNDVPTKSTEQNHKNRMMRKLFKNLQLAEEKYGIDVLKEYKNIKRSDDVNEFKEMTWDSLGLDKRIIQALDSLGYKYPSPVQKQVLSTSRNNLVVRAKNGTGKTLAYLLPILNSILKSEENEKVKTIILVPTRELAMQVAKVAKRLATHFDKSAVLMPSYGGSNLYEDIIRIKAGIDGIISTPGRILDLIERQVLLLGSVNDVILDEADKLLSLEYKDTLRKILRNINYRKSVYNLRLFSATFPLPVNDFVERNMKNVLFINLMKESCLLALKQFYCCVKTEYKLHCLITLLRKVKYTQTIIFCNRTKTAELLAYRITELGYSCYFLSGKMTQDERNTIFYSFTNLKINILVSTDLTTRGIDVPGINLVINFDWPRTIESYLHRIGRAGRFGTKGISISLVGDDERKEVVRVESALSCELLPVSDPSFNEYCR</sequence>
<dbReference type="PROSITE" id="PS51194">
    <property type="entry name" value="HELICASE_CTER"/>
    <property type="match status" value="1"/>
</dbReference>
<dbReference type="PANTHER" id="PTHR47960">
    <property type="entry name" value="DEAD-BOX ATP-DEPENDENT RNA HELICASE 50"/>
    <property type="match status" value="1"/>
</dbReference>
<dbReference type="OMA" id="NIAKCGY"/>
<dbReference type="InterPro" id="IPR011545">
    <property type="entry name" value="DEAD/DEAH_box_helicase_dom"/>
</dbReference>
<keyword evidence="3 9" id="KW-0378">Hydrolase</keyword>
<evidence type="ECO:0000256" key="1">
    <source>
        <dbReference type="ARBA" id="ARBA00004201"/>
    </source>
</evidence>
<dbReference type="InParanoid" id="L2GTC9"/>
<feature type="compositionally biased region" description="Basic and acidic residues" evidence="10">
    <location>
        <begin position="205"/>
        <end position="219"/>
    </location>
</feature>
<keyword evidence="2 9" id="KW-0547">Nucleotide-binding</keyword>
<dbReference type="OrthoDB" id="10265785at2759"/>
<evidence type="ECO:0000256" key="7">
    <source>
        <dbReference type="ARBA" id="ARBA00038316"/>
    </source>
</evidence>
<protein>
    <recommendedName>
        <fullName evidence="16">RNA helicase</fullName>
    </recommendedName>
</protein>
<dbReference type="InterPro" id="IPR044742">
    <property type="entry name" value="DEAD/DEAH_RhlB"/>
</dbReference>
<dbReference type="InterPro" id="IPR001650">
    <property type="entry name" value="Helicase_C-like"/>
</dbReference>
<comment type="subcellular location">
    <subcellularLocation>
        <location evidence="1">Cytoplasm</location>
        <location evidence="1">P-body</location>
    </subcellularLocation>
</comment>
<evidence type="ECO:0000256" key="2">
    <source>
        <dbReference type="ARBA" id="ARBA00022741"/>
    </source>
</evidence>
<dbReference type="GO" id="GO:0016787">
    <property type="term" value="F:hydrolase activity"/>
    <property type="evidence" value="ECO:0007669"/>
    <property type="project" value="UniProtKB-KW"/>
</dbReference>
<feature type="domain" description="DEAD-box RNA helicase Q" evidence="13">
    <location>
        <begin position="394"/>
        <end position="422"/>
    </location>
</feature>
<dbReference type="InterPro" id="IPR027417">
    <property type="entry name" value="P-loop_NTPase"/>
</dbReference>
<dbReference type="GO" id="GO:0006417">
    <property type="term" value="P:regulation of translation"/>
    <property type="evidence" value="ECO:0007669"/>
    <property type="project" value="UniProtKB-KW"/>
</dbReference>
<evidence type="ECO:0000259" key="11">
    <source>
        <dbReference type="PROSITE" id="PS51192"/>
    </source>
</evidence>
<evidence type="ECO:0000259" key="13">
    <source>
        <dbReference type="PROSITE" id="PS51195"/>
    </source>
</evidence>
<dbReference type="PROSITE" id="PS51195">
    <property type="entry name" value="Q_MOTIF"/>
    <property type="match status" value="1"/>
</dbReference>
<dbReference type="SMART" id="SM00487">
    <property type="entry name" value="DEXDc"/>
    <property type="match status" value="1"/>
</dbReference>
<comment type="similarity">
    <text evidence="7">Belongs to the DEAD box helicase family. DDX6/DHH1 subfamily.</text>
</comment>
<feature type="compositionally biased region" description="Low complexity" evidence="10">
    <location>
        <begin position="322"/>
        <end position="339"/>
    </location>
</feature>
<dbReference type="CDD" id="cd00268">
    <property type="entry name" value="DEADc"/>
    <property type="match status" value="1"/>
</dbReference>
<keyword evidence="4 9" id="KW-0347">Helicase</keyword>
<dbReference type="SMART" id="SM00490">
    <property type="entry name" value="HELICc"/>
    <property type="match status" value="1"/>
</dbReference>
<feature type="region of interest" description="Disordered" evidence="10">
    <location>
        <begin position="74"/>
        <end position="352"/>
    </location>
</feature>
<dbReference type="PROSITE" id="PS00039">
    <property type="entry name" value="DEAD_ATP_HELICASE"/>
    <property type="match status" value="1"/>
</dbReference>
<evidence type="ECO:0000259" key="12">
    <source>
        <dbReference type="PROSITE" id="PS51194"/>
    </source>
</evidence>
<dbReference type="AlphaFoldDB" id="L2GTC9"/>
<keyword evidence="5 9" id="KW-0067">ATP-binding</keyword>
<evidence type="ECO:0000256" key="3">
    <source>
        <dbReference type="ARBA" id="ARBA00022801"/>
    </source>
</evidence>
<dbReference type="InterPro" id="IPR014014">
    <property type="entry name" value="RNA_helicase_DEAD_Q_motif"/>
</dbReference>
<dbReference type="CDD" id="cd18787">
    <property type="entry name" value="SF2_C_DEAD"/>
    <property type="match status" value="1"/>
</dbReference>
<evidence type="ECO:0000256" key="9">
    <source>
        <dbReference type="RuleBase" id="RU000492"/>
    </source>
</evidence>
<feature type="compositionally biased region" description="Basic and acidic residues" evidence="10">
    <location>
        <begin position="282"/>
        <end position="295"/>
    </location>
</feature>
<dbReference type="EMBL" id="GL877440">
    <property type="protein sequence ID" value="ELA46558.1"/>
    <property type="molecule type" value="Genomic_DNA"/>
</dbReference>
<keyword evidence="6" id="KW-0810">Translation regulation</keyword>
<dbReference type="RefSeq" id="XP_008074950.1">
    <property type="nucleotide sequence ID" value="XM_008076759.1"/>
</dbReference>
<dbReference type="GeneID" id="19879805"/>